<proteinExistence type="inferred from homology"/>
<evidence type="ECO:0000256" key="5">
    <source>
        <dbReference type="ARBA" id="ARBA00023242"/>
    </source>
</evidence>
<dbReference type="EMBL" id="DS113278">
    <property type="protein sequence ID" value="EAY13936.1"/>
    <property type="molecule type" value="Genomic_DNA"/>
</dbReference>
<keyword evidence="4" id="KW-0804">Transcription</keyword>
<dbReference type="SUPFAM" id="SSF48371">
    <property type="entry name" value="ARM repeat"/>
    <property type="match status" value="1"/>
</dbReference>
<dbReference type="InterPro" id="IPR011442">
    <property type="entry name" value="TAF6_C"/>
</dbReference>
<dbReference type="GO" id="GO:0016251">
    <property type="term" value="F:RNA polymerase II general transcription initiation factor activity"/>
    <property type="evidence" value="ECO:0007669"/>
    <property type="project" value="InterPro"/>
</dbReference>
<keyword evidence="5" id="KW-0539">Nucleus</keyword>
<dbReference type="VEuPathDB" id="TrichDB:TVAG_028890"/>
<dbReference type="OrthoDB" id="361039at2759"/>
<comment type="subcellular location">
    <subcellularLocation>
        <location evidence="1">Nucleus</location>
    </subcellularLocation>
</comment>
<dbReference type="AlphaFoldDB" id="A2E0D6"/>
<dbReference type="FunFam" id="1.25.40.770:FF:000008">
    <property type="entry name" value="Uncharacterized protein"/>
    <property type="match status" value="1"/>
</dbReference>
<dbReference type="KEGG" id="tva:4771923"/>
<reference evidence="7" key="2">
    <citation type="journal article" date="2007" name="Science">
        <title>Draft genome sequence of the sexually transmitted pathogen Trichomonas vaginalis.</title>
        <authorList>
            <person name="Carlton J.M."/>
            <person name="Hirt R.P."/>
            <person name="Silva J.C."/>
            <person name="Delcher A.L."/>
            <person name="Schatz M."/>
            <person name="Zhao Q."/>
            <person name="Wortman J.R."/>
            <person name="Bidwell S.L."/>
            <person name="Alsmark U.C.M."/>
            <person name="Besteiro S."/>
            <person name="Sicheritz-Ponten T."/>
            <person name="Noel C.J."/>
            <person name="Dacks J.B."/>
            <person name="Foster P.G."/>
            <person name="Simillion C."/>
            <person name="Van de Peer Y."/>
            <person name="Miranda-Saavedra D."/>
            <person name="Barton G.J."/>
            <person name="Westrop G.D."/>
            <person name="Mueller S."/>
            <person name="Dessi D."/>
            <person name="Fiori P.L."/>
            <person name="Ren Q."/>
            <person name="Paulsen I."/>
            <person name="Zhang H."/>
            <person name="Bastida-Corcuera F.D."/>
            <person name="Simoes-Barbosa A."/>
            <person name="Brown M.T."/>
            <person name="Hayes R.D."/>
            <person name="Mukherjee M."/>
            <person name="Okumura C.Y."/>
            <person name="Schneider R."/>
            <person name="Smith A.J."/>
            <person name="Vanacova S."/>
            <person name="Villalvazo M."/>
            <person name="Haas B.J."/>
            <person name="Pertea M."/>
            <person name="Feldblyum T.V."/>
            <person name="Utterback T.R."/>
            <person name="Shu C.L."/>
            <person name="Osoegawa K."/>
            <person name="de Jong P.J."/>
            <person name="Hrdy I."/>
            <person name="Horvathova L."/>
            <person name="Zubacova Z."/>
            <person name="Dolezal P."/>
            <person name="Malik S.B."/>
            <person name="Logsdon J.M. Jr."/>
            <person name="Henze K."/>
            <person name="Gupta A."/>
            <person name="Wang C.C."/>
            <person name="Dunne R.L."/>
            <person name="Upcroft J.A."/>
            <person name="Upcroft P."/>
            <person name="White O."/>
            <person name="Salzberg S.L."/>
            <person name="Tang P."/>
            <person name="Chiu C.-H."/>
            <person name="Lee Y.-S."/>
            <person name="Embley T.M."/>
            <person name="Coombs G.H."/>
            <person name="Mottram J.C."/>
            <person name="Tachezy J."/>
            <person name="Fraser-Liggett C.M."/>
            <person name="Johnson P.J."/>
        </authorList>
    </citation>
    <scope>NUCLEOTIDE SEQUENCE [LARGE SCALE GENOMIC DNA]</scope>
    <source>
        <strain evidence="7">G3</strain>
    </source>
</reference>
<dbReference type="Pfam" id="PF07571">
    <property type="entry name" value="TAF6_C"/>
    <property type="match status" value="1"/>
</dbReference>
<evidence type="ECO:0000256" key="4">
    <source>
        <dbReference type="ARBA" id="ARBA00023163"/>
    </source>
</evidence>
<keyword evidence="3" id="KW-0805">Transcription regulation</keyword>
<dbReference type="VEuPathDB" id="TrichDB:TVAGG3_0556240"/>
<dbReference type="SMR" id="A2E0D6"/>
<dbReference type="GO" id="GO:0046695">
    <property type="term" value="C:SLIK (SAGA-like) complex"/>
    <property type="evidence" value="ECO:0007669"/>
    <property type="project" value="InterPro"/>
</dbReference>
<evidence type="ECO:0000256" key="1">
    <source>
        <dbReference type="ARBA" id="ARBA00004123"/>
    </source>
</evidence>
<organism evidence="7 8">
    <name type="scientific">Trichomonas vaginalis (strain ATCC PRA-98 / G3)</name>
    <dbReference type="NCBI Taxonomy" id="412133"/>
    <lineage>
        <taxon>Eukaryota</taxon>
        <taxon>Metamonada</taxon>
        <taxon>Parabasalia</taxon>
        <taxon>Trichomonadida</taxon>
        <taxon>Trichomonadidae</taxon>
        <taxon>Trichomonas</taxon>
    </lineage>
</organism>
<reference evidence="7" key="1">
    <citation type="submission" date="2006-10" db="EMBL/GenBank/DDBJ databases">
        <authorList>
            <person name="Amadeo P."/>
            <person name="Zhao Q."/>
            <person name="Wortman J."/>
            <person name="Fraser-Liggett C."/>
            <person name="Carlton J."/>
        </authorList>
    </citation>
    <scope>NUCLEOTIDE SEQUENCE</scope>
    <source>
        <strain evidence="7">G3</strain>
    </source>
</reference>
<dbReference type="GO" id="GO:0005669">
    <property type="term" value="C:transcription factor TFIID complex"/>
    <property type="evidence" value="ECO:0000318"/>
    <property type="project" value="GO_Central"/>
</dbReference>
<dbReference type="STRING" id="5722.A2E0D6"/>
<dbReference type="GO" id="GO:0003713">
    <property type="term" value="F:transcription coactivator activity"/>
    <property type="evidence" value="ECO:0000318"/>
    <property type="project" value="GO_Central"/>
</dbReference>
<dbReference type="InterPro" id="IPR016024">
    <property type="entry name" value="ARM-type_fold"/>
</dbReference>
<evidence type="ECO:0000259" key="6">
    <source>
        <dbReference type="Pfam" id="PF07571"/>
    </source>
</evidence>
<evidence type="ECO:0000256" key="3">
    <source>
        <dbReference type="ARBA" id="ARBA00023015"/>
    </source>
</evidence>
<dbReference type="InterPro" id="IPR037796">
    <property type="entry name" value="TAF6"/>
</dbReference>
<dbReference type="Gene3D" id="1.25.40.770">
    <property type="entry name" value="TAF6, C-terminal HEAT repeat domain"/>
    <property type="match status" value="1"/>
</dbReference>
<dbReference type="Proteomes" id="UP000001542">
    <property type="component" value="Unassembled WGS sequence"/>
</dbReference>
<sequence>MSNSGYVGIIQTAADELDITFSKGSMQALIEESENFINKFVQDLSFVLINSHAQKLTPNHFNKVLKSRGEQPLLGYSSNVRVKDYQTQPGEFSYQKYSTVPLSQYITTSRPFVNNTIPTGIKYVLVDGIKVPTFMKKSSTKTKSDKPRSDEPEIVSGVLSKKQIDYMVESIFYLRTDDNHSLEVGLKQILEDDELINVLTPYLLHFITGKMAVQYHNVEKIVMLMKMATAIASNNNVDLISYFHPFLRICMSGLIGTDVGSNETDDDSNVRRCASQLLNVLHSKCKNAYPAMTKAIYNSLISVLFNETTSIAAHIGAVYGLEVLGIESCERVIPHLAGYLAALQSISSTVSFEKSVQGITVVEAIRELCESTRNKTKDQSILKWIDEIMETSDSINFK</sequence>
<dbReference type="PANTHER" id="PTHR10221">
    <property type="entry name" value="TRANSCRIPTION INITIATION FACTOR TFIID SUBUNIT 6"/>
    <property type="match status" value="1"/>
</dbReference>
<comment type="similarity">
    <text evidence="2">Belongs to the TAF6 family.</text>
</comment>
<gene>
    <name evidence="7" type="ORF">TVAG_028890</name>
</gene>
<dbReference type="InParanoid" id="A2E0D6"/>
<name>A2E0D6_TRIV3</name>
<feature type="domain" description="TAF6 C-terminal HEAT repeat" evidence="6">
    <location>
        <begin position="157"/>
        <end position="336"/>
    </location>
</feature>
<keyword evidence="8" id="KW-1185">Reference proteome</keyword>
<dbReference type="GO" id="GO:0051123">
    <property type="term" value="P:RNA polymerase II preinitiation complex assembly"/>
    <property type="evidence" value="ECO:0000318"/>
    <property type="project" value="GO_Central"/>
</dbReference>
<evidence type="ECO:0000313" key="7">
    <source>
        <dbReference type="EMBL" id="EAY13936.1"/>
    </source>
</evidence>
<protein>
    <recommendedName>
        <fullName evidence="6">TAF6 C-terminal HEAT repeat domain-containing protein</fullName>
    </recommendedName>
</protein>
<dbReference type="RefSeq" id="XP_001326159.1">
    <property type="nucleotide sequence ID" value="XM_001326124.1"/>
</dbReference>
<dbReference type="CDD" id="cd08050">
    <property type="entry name" value="TAF6C"/>
    <property type="match status" value="1"/>
</dbReference>
<dbReference type="GO" id="GO:0000124">
    <property type="term" value="C:SAGA complex"/>
    <property type="evidence" value="ECO:0007669"/>
    <property type="project" value="InterPro"/>
</dbReference>
<evidence type="ECO:0000313" key="8">
    <source>
        <dbReference type="Proteomes" id="UP000001542"/>
    </source>
</evidence>
<accession>A2E0D6</accession>
<dbReference type="InterPro" id="IPR046344">
    <property type="entry name" value="TAF6_C_sf"/>
</dbReference>
<dbReference type="eggNOG" id="KOG2549">
    <property type="taxonomic scope" value="Eukaryota"/>
</dbReference>
<evidence type="ECO:0000256" key="2">
    <source>
        <dbReference type="ARBA" id="ARBA00007688"/>
    </source>
</evidence>
<dbReference type="PANTHER" id="PTHR10221:SF9">
    <property type="entry name" value="TRANSCRIPTION INITIATION FACTOR TFIID SUBUNIT 6"/>
    <property type="match status" value="1"/>
</dbReference>